<dbReference type="AlphaFoldDB" id="A0A1C7IJS7"/>
<dbReference type="PANTHER" id="PTHR40039:SF1">
    <property type="entry name" value="PROTEIN DLTD"/>
    <property type="match status" value="1"/>
</dbReference>
<dbReference type="InterPro" id="IPR036514">
    <property type="entry name" value="SGNH_hydro_sf"/>
</dbReference>
<dbReference type="PANTHER" id="PTHR40039">
    <property type="entry name" value="PROTEIN DLTD"/>
    <property type="match status" value="1"/>
</dbReference>
<dbReference type="KEGG" id="byl:A4V09_23045"/>
<dbReference type="OrthoDB" id="9808272at2"/>
<organism evidence="1 2">
    <name type="scientific">Blautia pseudococcoides</name>
    <dbReference type="NCBI Taxonomy" id="1796616"/>
    <lineage>
        <taxon>Bacteria</taxon>
        <taxon>Bacillati</taxon>
        <taxon>Bacillota</taxon>
        <taxon>Clostridia</taxon>
        <taxon>Lachnospirales</taxon>
        <taxon>Lachnospiraceae</taxon>
        <taxon>Blautia</taxon>
    </lineage>
</organism>
<dbReference type="Proteomes" id="UP000092574">
    <property type="component" value="Chromosome"/>
</dbReference>
<dbReference type="RefSeq" id="WP_065544455.1">
    <property type="nucleotide sequence ID" value="NZ_CP015405.2"/>
</dbReference>
<accession>A0A1C7IJS7</accession>
<evidence type="ECO:0000313" key="1">
    <source>
        <dbReference type="EMBL" id="ANU78372.1"/>
    </source>
</evidence>
<dbReference type="SUPFAM" id="SSF52266">
    <property type="entry name" value="SGNH hydrolase"/>
    <property type="match status" value="1"/>
</dbReference>
<evidence type="ECO:0000313" key="2">
    <source>
        <dbReference type="Proteomes" id="UP000092574"/>
    </source>
</evidence>
<dbReference type="EMBL" id="CP015405">
    <property type="protein sequence ID" value="ANU78372.1"/>
    <property type="molecule type" value="Genomic_DNA"/>
</dbReference>
<dbReference type="Pfam" id="PF04914">
    <property type="entry name" value="DltD"/>
    <property type="match status" value="1"/>
</dbReference>
<sequence>MKRLTAFFTAFVLFLVTAAGIHLTVRDKKIPDSHTFSTWANETKTRSRETIKQNLNSHSLLVFGSSEFMHGQDTPYHPSSMFADSDFQPMLIGAGYYQSLSHAIALSALGEGQKKAVLFLSPQWFRKPGVLPQAFASRFSENDYMGMLQNEALSKETKQYIIDRTHTLLKDDPKTQNRLTTYERVWNTKTATSQDTLIANAWQSFLNEKEKITVPLLFDLTAKKPGPPAGNLSINWTKWLSKAEEDGARYQENQFYIDDKNYKKLKPRLSKKKDCNKKAIHGYGSSPEYDDLRCFLNVCRDMDIKPLLVVLPVNGYYYDYTGFPQTARETYYSNIQSLAETYNAQLADFSADEYTKYFFEDQVHIGRKGWVLINESLYNFYKEP</sequence>
<dbReference type="InterPro" id="IPR006998">
    <property type="entry name" value="DltD"/>
</dbReference>
<gene>
    <name evidence="1" type="ORF">A4V09_23045</name>
</gene>
<dbReference type="InterPro" id="IPR023896">
    <property type="entry name" value="LTA_DltD"/>
</dbReference>
<dbReference type="Gene3D" id="3.40.50.1110">
    <property type="entry name" value="SGNH hydrolase"/>
    <property type="match status" value="1"/>
</dbReference>
<protein>
    <submittedName>
        <fullName evidence="1">D-alanyl-lipoteichoic acid biosynthesis protein DltD</fullName>
    </submittedName>
</protein>
<dbReference type="NCBIfam" id="TIGR04092">
    <property type="entry name" value="LTA_DltD"/>
    <property type="match status" value="1"/>
</dbReference>
<reference evidence="1" key="1">
    <citation type="submission" date="2017-04" db="EMBL/GenBank/DDBJ databases">
        <title>Complete Genome Sequences of Twelve Strains of a Stable Defined Moderately Diverse Mouse Microbiota 2 (sDMDMm2).</title>
        <authorList>
            <person name="Uchimura Y."/>
            <person name="Wyss M."/>
            <person name="Brugiroux S."/>
            <person name="Limenitakis J.P."/>
            <person name="Stecher B."/>
            <person name="McCoy K.D."/>
            <person name="Macpherson A.J."/>
        </authorList>
    </citation>
    <scope>NUCLEOTIDE SEQUENCE</scope>
    <source>
        <strain evidence="1">YL58</strain>
    </source>
</reference>
<keyword evidence="2" id="KW-1185">Reference proteome</keyword>
<proteinExistence type="predicted"/>
<name>A0A1C7IJS7_9FIRM</name>
<dbReference type="STRING" id="1796616.A4V09_23045"/>